<reference evidence="1" key="1">
    <citation type="submission" date="2018-05" db="EMBL/GenBank/DDBJ databases">
        <title>Genome Comparison of Lactic Acid Bacteria Isolated from non-Wheat Sourdough.</title>
        <authorList>
            <person name="Rice T."/>
            <person name="Axel C."/>
            <person name="Lynch K.M."/>
            <person name="Benz C."/>
            <person name="Arendt E.K."/>
            <person name="Coffey A."/>
        </authorList>
    </citation>
    <scope>NUCLEOTIDE SEQUENCE</scope>
    <source>
        <strain evidence="1">TR055</strain>
    </source>
</reference>
<dbReference type="GeneID" id="56993960"/>
<accession>A0AAJ5K5F0</accession>
<gene>
    <name evidence="1" type="ORF">DIS17_05740</name>
</gene>
<sequence length="195" mass="22548">MNDQYYQAFTRAIVSQLFVSGSRAQRVIQEINEENYQFKLEFRVKSAHAVAFRLEDVKAQAKYLNGGKRAAGKDNDCTIIDNGIFQIEVKETKRMGNTKASKQLIGGERWLKHLLYLVASEDETLKTQDPQQIYNLIIQRVGRGTLSRTQSRQVIRDGDNYRIRIGKNERRIDLTRVKNEITQGSSVVNDRRFFS</sequence>
<dbReference type="Proteomes" id="UP000785759">
    <property type="component" value="Unassembled WGS sequence"/>
</dbReference>
<dbReference type="EMBL" id="QFDK01000005">
    <property type="protein sequence ID" value="TOZ04458.1"/>
    <property type="molecule type" value="Genomic_DNA"/>
</dbReference>
<evidence type="ECO:0000313" key="1">
    <source>
        <dbReference type="EMBL" id="TOZ04458.1"/>
    </source>
</evidence>
<dbReference type="RefSeq" id="WP_021741827.1">
    <property type="nucleotide sequence ID" value="NZ_CBCRTO010000001.1"/>
</dbReference>
<organism evidence="1 2">
    <name type="scientific">Levilactobacillus brevis</name>
    <name type="common">Lactobacillus brevis</name>
    <dbReference type="NCBI Taxonomy" id="1580"/>
    <lineage>
        <taxon>Bacteria</taxon>
        <taxon>Bacillati</taxon>
        <taxon>Bacillota</taxon>
        <taxon>Bacilli</taxon>
        <taxon>Lactobacillales</taxon>
        <taxon>Lactobacillaceae</taxon>
        <taxon>Levilactobacillus</taxon>
    </lineage>
</organism>
<proteinExistence type="predicted"/>
<dbReference type="AlphaFoldDB" id="A0AAJ5K5F0"/>
<name>A0AAJ5K5F0_LEVBR</name>
<evidence type="ECO:0008006" key="3">
    <source>
        <dbReference type="Google" id="ProtNLM"/>
    </source>
</evidence>
<comment type="caution">
    <text evidence="1">The sequence shown here is derived from an EMBL/GenBank/DDBJ whole genome shotgun (WGS) entry which is preliminary data.</text>
</comment>
<evidence type="ECO:0000313" key="2">
    <source>
        <dbReference type="Proteomes" id="UP000785759"/>
    </source>
</evidence>
<protein>
    <recommendedName>
        <fullName evidence="3">Restriction endonuclease</fullName>
    </recommendedName>
</protein>